<protein>
    <submittedName>
        <fullName evidence="2">Uncharacterized protein</fullName>
    </submittedName>
</protein>
<dbReference type="EMBL" id="CP011025">
    <property type="protein sequence ID" value="ATC86149.1"/>
    <property type="molecule type" value="Genomic_DNA"/>
</dbReference>
<sequence length="120" mass="13808">MHQQNKPLDKGRVACIAEKYQQGNTTKNRYATLGRATKWQSNNQGGSDSIEIELDTMPINQQGPLKLYIFWESESQQSQAHNNQPQSQSQGYAPPQYQGQYDQQQNAPQQNQPQYSQHRQ</sequence>
<feature type="compositionally biased region" description="Low complexity" evidence="1">
    <location>
        <begin position="84"/>
        <end position="120"/>
    </location>
</feature>
<evidence type="ECO:0000313" key="3">
    <source>
        <dbReference type="Proteomes" id="UP000016505"/>
    </source>
</evidence>
<evidence type="ECO:0000313" key="2">
    <source>
        <dbReference type="EMBL" id="ATC86149.1"/>
    </source>
</evidence>
<dbReference type="Proteomes" id="UP000016505">
    <property type="component" value="Chromosome I"/>
</dbReference>
<dbReference type="OrthoDB" id="7068070at2"/>
<name>A0A290S2K5_9GAMM</name>
<organism evidence="2 3">
    <name type="scientific">Pseudoalteromonas arctica A 37-1-2</name>
    <dbReference type="NCBI Taxonomy" id="1117313"/>
    <lineage>
        <taxon>Bacteria</taxon>
        <taxon>Pseudomonadati</taxon>
        <taxon>Pseudomonadota</taxon>
        <taxon>Gammaproteobacteria</taxon>
        <taxon>Alteromonadales</taxon>
        <taxon>Pseudoalteromonadaceae</taxon>
        <taxon>Pseudoalteromonas</taxon>
    </lineage>
</organism>
<gene>
    <name evidence="2" type="ORF">PARC_a1540</name>
</gene>
<dbReference type="RefSeq" id="WP_021032028.1">
    <property type="nucleotide sequence ID" value="NZ_CP011025.1"/>
</dbReference>
<dbReference type="AlphaFoldDB" id="A0A290S2K5"/>
<accession>A0A290S2K5</accession>
<proteinExistence type="predicted"/>
<evidence type="ECO:0000256" key="1">
    <source>
        <dbReference type="SAM" id="MobiDB-lite"/>
    </source>
</evidence>
<reference evidence="2 3" key="1">
    <citation type="journal article" date="2012" name="J. Bacteriol.">
        <title>Genome sequences of type strains of seven species of the marine bacterium Pseudoalteromonas.</title>
        <authorList>
            <person name="Xie B.B."/>
            <person name="Shu Y.L."/>
            <person name="Qin Q.L."/>
            <person name="Rong J.C."/>
            <person name="Zhang X.Y."/>
            <person name="Chen X.L."/>
            <person name="Shi M."/>
            <person name="He H.L."/>
            <person name="Zhou B.C."/>
            <person name="Zhang Y.Z."/>
        </authorList>
    </citation>
    <scope>NUCLEOTIDE SEQUENCE [LARGE SCALE GENOMIC DNA]</scope>
    <source>
        <strain evidence="2 3">A 37-1-2</strain>
    </source>
</reference>
<dbReference type="KEGG" id="part:PARC_a1540"/>
<feature type="region of interest" description="Disordered" evidence="1">
    <location>
        <begin position="75"/>
        <end position="120"/>
    </location>
</feature>